<comment type="caution">
    <text evidence="1">The sequence shown here is derived from an EMBL/GenBank/DDBJ whole genome shotgun (WGS) entry which is preliminary data.</text>
</comment>
<dbReference type="RefSeq" id="WP_261592179.1">
    <property type="nucleotide sequence ID" value="NZ_CAMAPD010000004.1"/>
</dbReference>
<reference evidence="1 2" key="1">
    <citation type="submission" date="2022-07" db="EMBL/GenBank/DDBJ databases">
        <authorList>
            <person name="Criscuolo A."/>
        </authorList>
    </citation>
    <scope>NUCLEOTIDE SEQUENCE [LARGE SCALE GENOMIC DNA]</scope>
    <source>
        <strain evidence="2">CIP 111951</strain>
    </source>
</reference>
<sequence>MDPSELLDKLKQSTQALQVLLLKVSSDVGFSEDTLEEELPKLSFILEQRGKLVSELLDLLKVVKGEQQHNIAQALYDTTMLDQQLIETALTKKESVRKVIVKMNKAPKSISSYTKNK</sequence>
<evidence type="ECO:0000313" key="1">
    <source>
        <dbReference type="EMBL" id="CAH9054239.1"/>
    </source>
</evidence>
<name>A0ABM9GFE3_9GAMM</name>
<evidence type="ECO:0000313" key="2">
    <source>
        <dbReference type="Proteomes" id="UP001152485"/>
    </source>
</evidence>
<dbReference type="EMBL" id="CAMAPD010000004">
    <property type="protein sequence ID" value="CAH9054239.1"/>
    <property type="molecule type" value="Genomic_DNA"/>
</dbReference>
<organism evidence="1 2">
    <name type="scientific">Pseudoalteromonas holothuriae</name>
    <dbReference type="NCBI Taxonomy" id="2963714"/>
    <lineage>
        <taxon>Bacteria</taxon>
        <taxon>Pseudomonadati</taxon>
        <taxon>Pseudomonadota</taxon>
        <taxon>Gammaproteobacteria</taxon>
        <taxon>Alteromonadales</taxon>
        <taxon>Pseudoalteromonadaceae</taxon>
        <taxon>Pseudoalteromonas</taxon>
    </lineage>
</organism>
<accession>A0ABM9GFE3</accession>
<dbReference type="Proteomes" id="UP001152485">
    <property type="component" value="Unassembled WGS sequence"/>
</dbReference>
<gene>
    <name evidence="1" type="ORF">PSECIP111951_00991</name>
</gene>
<evidence type="ECO:0008006" key="3">
    <source>
        <dbReference type="Google" id="ProtNLM"/>
    </source>
</evidence>
<protein>
    <recommendedName>
        <fullName evidence="3">FlgN protein</fullName>
    </recommendedName>
</protein>
<proteinExistence type="predicted"/>